<feature type="compositionally biased region" description="Low complexity" evidence="3">
    <location>
        <begin position="484"/>
        <end position="524"/>
    </location>
</feature>
<dbReference type="GO" id="GO:0008137">
    <property type="term" value="F:NADH dehydrogenase (ubiquinone) activity"/>
    <property type="evidence" value="ECO:0007669"/>
    <property type="project" value="InterPro"/>
</dbReference>
<feature type="transmembrane region" description="Helical" evidence="4">
    <location>
        <begin position="164"/>
        <end position="183"/>
    </location>
</feature>
<evidence type="ECO:0000256" key="2">
    <source>
        <dbReference type="RuleBase" id="RU000320"/>
    </source>
</evidence>
<keyword evidence="4" id="KW-1133">Transmembrane helix</keyword>
<feature type="region of interest" description="Disordered" evidence="3">
    <location>
        <begin position="597"/>
        <end position="625"/>
    </location>
</feature>
<keyword evidence="4" id="KW-0472">Membrane</keyword>
<evidence type="ECO:0000256" key="4">
    <source>
        <dbReference type="SAM" id="Phobius"/>
    </source>
</evidence>
<dbReference type="AlphaFoldDB" id="A0A6J4PP13"/>
<feature type="transmembrane region" description="Helical" evidence="4">
    <location>
        <begin position="111"/>
        <end position="128"/>
    </location>
</feature>
<protein>
    <submittedName>
        <fullName evidence="6">NADH-ubiquinone oxidoreductase chain M</fullName>
        <ecNumber evidence="6">1.6.5.3</ecNumber>
    </submittedName>
</protein>
<evidence type="ECO:0000313" key="6">
    <source>
        <dbReference type="EMBL" id="CAA9416017.1"/>
    </source>
</evidence>
<feature type="transmembrane region" description="Helical" evidence="4">
    <location>
        <begin position="134"/>
        <end position="152"/>
    </location>
</feature>
<dbReference type="GO" id="GO:0016020">
    <property type="term" value="C:membrane"/>
    <property type="evidence" value="ECO:0007669"/>
    <property type="project" value="UniProtKB-SubCell"/>
</dbReference>
<feature type="transmembrane region" description="Helical" evidence="4">
    <location>
        <begin position="356"/>
        <end position="374"/>
    </location>
</feature>
<feature type="domain" description="NADH:quinone oxidoreductase/Mrp antiporter transmembrane" evidence="5">
    <location>
        <begin position="128"/>
        <end position="276"/>
    </location>
</feature>
<dbReference type="GO" id="GO:0042773">
    <property type="term" value="P:ATP synthesis coupled electron transport"/>
    <property type="evidence" value="ECO:0007669"/>
    <property type="project" value="InterPro"/>
</dbReference>
<dbReference type="InterPro" id="IPR003918">
    <property type="entry name" value="NADH_UbQ_OxRdtase"/>
</dbReference>
<dbReference type="Pfam" id="PF00361">
    <property type="entry name" value="Proton_antipo_M"/>
    <property type="match status" value="2"/>
</dbReference>
<feature type="transmembrane region" description="Helical" evidence="4">
    <location>
        <begin position="81"/>
        <end position="104"/>
    </location>
</feature>
<evidence type="ECO:0000256" key="1">
    <source>
        <dbReference type="ARBA" id="ARBA00004127"/>
    </source>
</evidence>
<dbReference type="GO" id="GO:0003954">
    <property type="term" value="F:NADH dehydrogenase activity"/>
    <property type="evidence" value="ECO:0007669"/>
    <property type="project" value="TreeGrafter"/>
</dbReference>
<dbReference type="GO" id="GO:0015990">
    <property type="term" value="P:electron transport coupled proton transport"/>
    <property type="evidence" value="ECO:0007669"/>
    <property type="project" value="TreeGrafter"/>
</dbReference>
<dbReference type="GO" id="GO:0012505">
    <property type="term" value="C:endomembrane system"/>
    <property type="evidence" value="ECO:0007669"/>
    <property type="project" value="UniProtKB-SubCell"/>
</dbReference>
<proteinExistence type="predicted"/>
<dbReference type="GO" id="GO:0048039">
    <property type="term" value="F:ubiquinone binding"/>
    <property type="evidence" value="ECO:0007669"/>
    <property type="project" value="TreeGrafter"/>
</dbReference>
<feature type="compositionally biased region" description="Basic and acidic residues" evidence="3">
    <location>
        <begin position="525"/>
        <end position="539"/>
    </location>
</feature>
<feature type="domain" description="NADH:quinone oxidoreductase/Mrp antiporter transmembrane" evidence="5">
    <location>
        <begin position="300"/>
        <end position="436"/>
    </location>
</feature>
<sequence length="625" mass="65417">MDSGTLLLLLLLVPLVGAIVCALLPNARLAKTWALGVSLVTLAVALALGPAGRQAGGAVFAPASWNLNGLDFGFKLGSDAITYWLVLLTTVLQPLAVAASFASIRDRQRQYYAWMLALLFAMLGVFVARDVLLFYVFFELTLVPMFFIIGLWGGPERRHAAGKFFLFTFAGSVFTLAAAVYVGMRAGSFDIADCVRFAQTQMTATERYWVFLGFLAGFAVKVPLFPVHTWLPLAHTEAPTAGSVILAGVLLKLGTYGLLRLALPFGLVGVDVNEVIYRGHLVPGPDWLPFAVTFDGLIAVLGVLCVVGVVYGALVAWVQQDIKKLVAYSSVSHLGFCVLGLLALNEIGIQGSILYMINHGISTGAMFLVIGMVYDRFHTRDINALSGLARRMPVMAFFFVFFVLSSIGLPGLNGFVSEFLTILGAFQSDRLGIAFGSVAALGIVLGAVYMLHMTAKVIFGPLKFPAADHGHAEGNQADGGHGAGSSAHASGHAAGHGASAVTTTTPTSTTAGHTGTTATAAAGHADAHGSREDADHPETLPRDLSAREVSILVPLALAAVILGVRPGIVMDDTSGEVNQLRTAATVSATPAPREVTADAGDVARPAPSPAAPALAAAAREPSQGN</sequence>
<dbReference type="EMBL" id="CADCUQ010000583">
    <property type="protein sequence ID" value="CAA9416017.1"/>
    <property type="molecule type" value="Genomic_DNA"/>
</dbReference>
<keyword evidence="2 4" id="KW-0812">Transmembrane</keyword>
<organism evidence="6">
    <name type="scientific">uncultured Phycisphaerae bacterium</name>
    <dbReference type="NCBI Taxonomy" id="904963"/>
    <lineage>
        <taxon>Bacteria</taxon>
        <taxon>Pseudomonadati</taxon>
        <taxon>Planctomycetota</taxon>
        <taxon>Phycisphaerae</taxon>
        <taxon>environmental samples</taxon>
    </lineage>
</organism>
<feature type="transmembrane region" description="Helical" evidence="4">
    <location>
        <begin position="243"/>
        <end position="267"/>
    </location>
</feature>
<dbReference type="PANTHER" id="PTHR43507">
    <property type="entry name" value="NADH-UBIQUINONE OXIDOREDUCTASE CHAIN 4"/>
    <property type="match status" value="1"/>
</dbReference>
<feature type="transmembrane region" description="Helical" evidence="4">
    <location>
        <begin position="287"/>
        <end position="318"/>
    </location>
</feature>
<reference evidence="6" key="1">
    <citation type="submission" date="2020-02" db="EMBL/GenBank/DDBJ databases">
        <authorList>
            <person name="Meier V. D."/>
        </authorList>
    </citation>
    <scope>NUCLEOTIDE SEQUENCE</scope>
    <source>
        <strain evidence="6">AVDCRST_MAG64</strain>
    </source>
</reference>
<dbReference type="PRINTS" id="PR01437">
    <property type="entry name" value="NUOXDRDTASE4"/>
</dbReference>
<evidence type="ECO:0000256" key="3">
    <source>
        <dbReference type="SAM" id="MobiDB-lite"/>
    </source>
</evidence>
<dbReference type="InterPro" id="IPR001750">
    <property type="entry name" value="ND/Mrp_TM"/>
</dbReference>
<dbReference type="EC" id="1.6.5.3" evidence="6"/>
<feature type="region of interest" description="Disordered" evidence="3">
    <location>
        <begin position="470"/>
        <end position="539"/>
    </location>
</feature>
<dbReference type="PANTHER" id="PTHR43507:SF1">
    <property type="entry name" value="NADH-UBIQUINONE OXIDOREDUCTASE CHAIN 4"/>
    <property type="match status" value="1"/>
</dbReference>
<feature type="transmembrane region" description="Helical" evidence="4">
    <location>
        <begin position="325"/>
        <end position="344"/>
    </location>
</feature>
<comment type="subcellular location">
    <subcellularLocation>
        <location evidence="1">Endomembrane system</location>
        <topology evidence="1">Multi-pass membrane protein</topology>
    </subcellularLocation>
    <subcellularLocation>
        <location evidence="2">Membrane</location>
        <topology evidence="2">Multi-pass membrane protein</topology>
    </subcellularLocation>
</comment>
<feature type="compositionally biased region" description="Low complexity" evidence="3">
    <location>
        <begin position="611"/>
        <end position="625"/>
    </location>
</feature>
<feature type="transmembrane region" description="Helical" evidence="4">
    <location>
        <begin position="394"/>
        <end position="412"/>
    </location>
</feature>
<feature type="transmembrane region" description="Helical" evidence="4">
    <location>
        <begin position="208"/>
        <end position="231"/>
    </location>
</feature>
<gene>
    <name evidence="6" type="ORF">AVDCRST_MAG64-2590</name>
</gene>
<keyword evidence="6" id="KW-0830">Ubiquinone</keyword>
<keyword evidence="6" id="KW-0560">Oxidoreductase</keyword>
<feature type="transmembrane region" description="Helical" evidence="4">
    <location>
        <begin position="432"/>
        <end position="451"/>
    </location>
</feature>
<feature type="transmembrane region" description="Helical" evidence="4">
    <location>
        <begin position="6"/>
        <end position="25"/>
    </location>
</feature>
<accession>A0A6J4PP13</accession>
<evidence type="ECO:0000259" key="5">
    <source>
        <dbReference type="Pfam" id="PF00361"/>
    </source>
</evidence>
<name>A0A6J4PP13_9BACT</name>
<feature type="transmembrane region" description="Helical" evidence="4">
    <location>
        <begin position="32"/>
        <end position="52"/>
    </location>
</feature>